<dbReference type="STRING" id="403935.SAMN05216481_102218"/>
<accession>A0A1H9B772</accession>
<feature type="region of interest" description="Disordered" evidence="1">
    <location>
        <begin position="255"/>
        <end position="274"/>
    </location>
</feature>
<evidence type="ECO:0000313" key="3">
    <source>
        <dbReference type="EMBL" id="SEP84675.1"/>
    </source>
</evidence>
<reference evidence="3 4" key="1">
    <citation type="submission" date="2016-10" db="EMBL/GenBank/DDBJ databases">
        <authorList>
            <person name="de Groot N.N."/>
        </authorList>
    </citation>
    <scope>NUCLEOTIDE SEQUENCE [LARGE SCALE GENOMIC DNA]</scope>
    <source>
        <strain evidence="3 4">CGMCC 4.3519</strain>
    </source>
</reference>
<dbReference type="AlphaFoldDB" id="A0A1H9B772"/>
<proteinExistence type="predicted"/>
<keyword evidence="2" id="KW-0812">Transmembrane</keyword>
<keyword evidence="4" id="KW-1185">Reference proteome</keyword>
<evidence type="ECO:0000256" key="2">
    <source>
        <dbReference type="SAM" id="Phobius"/>
    </source>
</evidence>
<organism evidence="3 4">
    <name type="scientific">Streptomyces radiopugnans</name>
    <dbReference type="NCBI Taxonomy" id="403935"/>
    <lineage>
        <taxon>Bacteria</taxon>
        <taxon>Bacillati</taxon>
        <taxon>Actinomycetota</taxon>
        <taxon>Actinomycetes</taxon>
        <taxon>Kitasatosporales</taxon>
        <taxon>Streptomycetaceae</taxon>
        <taxon>Streptomyces</taxon>
    </lineage>
</organism>
<feature type="transmembrane region" description="Helical" evidence="2">
    <location>
        <begin position="214"/>
        <end position="232"/>
    </location>
</feature>
<feature type="transmembrane region" description="Helical" evidence="2">
    <location>
        <begin position="184"/>
        <end position="202"/>
    </location>
</feature>
<dbReference type="RefSeq" id="WP_093656178.1">
    <property type="nucleotide sequence ID" value="NZ_FOET01000002.1"/>
</dbReference>
<dbReference type="Proteomes" id="UP000199055">
    <property type="component" value="Unassembled WGS sequence"/>
</dbReference>
<evidence type="ECO:0000313" key="4">
    <source>
        <dbReference type="Proteomes" id="UP000199055"/>
    </source>
</evidence>
<name>A0A1H9B772_9ACTN</name>
<sequence>MIGTRRLLVAQLVSLVVLALLAAAVLFAAYDDTHRRPAAVRDRTAPAVLEVAAARGALVDAHLAARDYLASELVDGTSTDETYRTYMAAATQSLSQIADRQVAGEEGKRELSTVIALLMVYQEAVARAIEHAEDEALSEAWSASADTIINRGGTGILSRLDDLQRDQLRRLREQTEFTDARRELWRAAVAAPLVPLLALAVAQWQLQRRFPQRLNPFLLLACAVLLASWLPVRWAQDTQNGLDEARRELVAVAGPQHGTKARGEAPRGEPEETRAAVTGARTGVEEVLDATSGSERRAVLIPLGGAAVALLSWAGLQRHLSQYRFRS</sequence>
<evidence type="ECO:0000256" key="1">
    <source>
        <dbReference type="SAM" id="MobiDB-lite"/>
    </source>
</evidence>
<keyword evidence="2" id="KW-0472">Membrane</keyword>
<feature type="compositionally biased region" description="Basic and acidic residues" evidence="1">
    <location>
        <begin position="261"/>
        <end position="274"/>
    </location>
</feature>
<dbReference type="EMBL" id="FOET01000002">
    <property type="protein sequence ID" value="SEP84675.1"/>
    <property type="molecule type" value="Genomic_DNA"/>
</dbReference>
<protein>
    <submittedName>
        <fullName evidence="3">Uncharacterized protein</fullName>
    </submittedName>
</protein>
<feature type="transmembrane region" description="Helical" evidence="2">
    <location>
        <begin position="298"/>
        <end position="316"/>
    </location>
</feature>
<keyword evidence="2" id="KW-1133">Transmembrane helix</keyword>
<gene>
    <name evidence="3" type="ORF">SAMN05216481_102218</name>
</gene>